<dbReference type="PANTHER" id="PTHR10510">
    <property type="entry name" value="CYTOCHROME C OXIDASE POLYPEPTIDE 7A"/>
    <property type="match status" value="1"/>
</dbReference>
<comment type="caution">
    <text evidence="7">The sequence shown here is derived from an EMBL/GenBank/DDBJ whole genome shotgun (WGS) entry which is preliminary data.</text>
</comment>
<dbReference type="PANTHER" id="PTHR10510:SF11">
    <property type="entry name" value="CYTOCHROME C OXIDASE SUBUNIT 7A, MITOCHONDRIAL"/>
    <property type="match status" value="1"/>
</dbReference>
<keyword evidence="6" id="KW-0472">Membrane</keyword>
<keyword evidence="4" id="KW-0809">Transit peptide</keyword>
<comment type="similarity">
    <text evidence="2">Belongs to the cytochrome c oxidase VIIa family.</text>
</comment>
<evidence type="ECO:0000313" key="8">
    <source>
        <dbReference type="Proteomes" id="UP001233999"/>
    </source>
</evidence>
<dbReference type="GO" id="GO:0006123">
    <property type="term" value="P:mitochondrial electron transport, cytochrome c to oxygen"/>
    <property type="evidence" value="ECO:0007669"/>
    <property type="project" value="InterPro"/>
</dbReference>
<name>A0AAD7ZR83_DIPPU</name>
<sequence>MNSLSQISRLFGIFQRNSRLNKLELPQASYHSRNITSRQNIFQIYQRMTLTTCGPPGKSKMQQEEHQKASYYRHIAKKQAKFQVHDDVPIYLKGGAVDKFLYQTTLLLCWIGLFMGFKTIYDLSYPKAKGSENSLFQNE</sequence>
<reference evidence="7" key="2">
    <citation type="submission" date="2023-05" db="EMBL/GenBank/DDBJ databases">
        <authorList>
            <person name="Fouks B."/>
        </authorList>
    </citation>
    <scope>NUCLEOTIDE SEQUENCE</scope>
    <source>
        <strain evidence="7">Stay&amp;Tobe</strain>
        <tissue evidence="7">Testes</tissue>
    </source>
</reference>
<keyword evidence="8" id="KW-1185">Reference proteome</keyword>
<evidence type="ECO:0000313" key="7">
    <source>
        <dbReference type="EMBL" id="KAJ9585097.1"/>
    </source>
</evidence>
<evidence type="ECO:0000256" key="2">
    <source>
        <dbReference type="ARBA" id="ARBA00009331"/>
    </source>
</evidence>
<evidence type="ECO:0000256" key="3">
    <source>
        <dbReference type="ARBA" id="ARBA00022792"/>
    </source>
</evidence>
<dbReference type="AlphaFoldDB" id="A0AAD7ZR83"/>
<dbReference type="GO" id="GO:0045277">
    <property type="term" value="C:respiratory chain complex IV"/>
    <property type="evidence" value="ECO:0007669"/>
    <property type="project" value="InterPro"/>
</dbReference>
<keyword evidence="3" id="KW-0999">Mitochondrion inner membrane</keyword>
<evidence type="ECO:0000256" key="1">
    <source>
        <dbReference type="ARBA" id="ARBA00004273"/>
    </source>
</evidence>
<comment type="subcellular location">
    <subcellularLocation>
        <location evidence="1">Mitochondrion inner membrane</location>
    </subcellularLocation>
</comment>
<dbReference type="Gene3D" id="4.10.91.10">
    <property type="entry name" value="Cytochrome c oxidase, subunit VIIa"/>
    <property type="match status" value="1"/>
</dbReference>
<evidence type="ECO:0000256" key="5">
    <source>
        <dbReference type="ARBA" id="ARBA00023128"/>
    </source>
</evidence>
<dbReference type="InterPro" id="IPR003177">
    <property type="entry name" value="Cytc_oxidase_su7a_met"/>
</dbReference>
<protein>
    <submittedName>
        <fullName evidence="7">Uncharacterized protein</fullName>
    </submittedName>
</protein>
<dbReference type="GO" id="GO:0002082">
    <property type="term" value="P:regulation of oxidative phosphorylation"/>
    <property type="evidence" value="ECO:0007669"/>
    <property type="project" value="TreeGrafter"/>
</dbReference>
<proteinExistence type="inferred from homology"/>
<keyword evidence="5" id="KW-0496">Mitochondrion</keyword>
<dbReference type="GO" id="GO:0005743">
    <property type="term" value="C:mitochondrial inner membrane"/>
    <property type="evidence" value="ECO:0007669"/>
    <property type="project" value="UniProtKB-SubCell"/>
</dbReference>
<dbReference type="EMBL" id="JASPKZ010007303">
    <property type="protein sequence ID" value="KAJ9585097.1"/>
    <property type="molecule type" value="Genomic_DNA"/>
</dbReference>
<evidence type="ECO:0000256" key="6">
    <source>
        <dbReference type="ARBA" id="ARBA00023136"/>
    </source>
</evidence>
<accession>A0AAD7ZR83</accession>
<dbReference type="Proteomes" id="UP001233999">
    <property type="component" value="Unassembled WGS sequence"/>
</dbReference>
<gene>
    <name evidence="7" type="ORF">L9F63_020553</name>
</gene>
<dbReference type="SUPFAM" id="SSF81419">
    <property type="entry name" value="Mitochondrial cytochrome c oxidase subunit VIIa"/>
    <property type="match status" value="1"/>
</dbReference>
<reference evidence="7" key="1">
    <citation type="journal article" date="2023" name="IScience">
        <title>Live-bearing cockroach genome reveals convergent evolutionary mechanisms linked to viviparity in insects and beyond.</title>
        <authorList>
            <person name="Fouks B."/>
            <person name="Harrison M.C."/>
            <person name="Mikhailova A.A."/>
            <person name="Marchal E."/>
            <person name="English S."/>
            <person name="Carruthers M."/>
            <person name="Jennings E.C."/>
            <person name="Chiamaka E.L."/>
            <person name="Frigard R.A."/>
            <person name="Pippel M."/>
            <person name="Attardo G.M."/>
            <person name="Benoit J.B."/>
            <person name="Bornberg-Bauer E."/>
            <person name="Tobe S.S."/>
        </authorList>
    </citation>
    <scope>NUCLEOTIDE SEQUENCE</scope>
    <source>
        <tissue evidence="7">Testes</tissue>
    </source>
</reference>
<dbReference type="GO" id="GO:0097250">
    <property type="term" value="P:mitochondrial respirasome assembly"/>
    <property type="evidence" value="ECO:0007669"/>
    <property type="project" value="TreeGrafter"/>
</dbReference>
<organism evidence="7 8">
    <name type="scientific">Diploptera punctata</name>
    <name type="common">Pacific beetle cockroach</name>
    <dbReference type="NCBI Taxonomy" id="6984"/>
    <lineage>
        <taxon>Eukaryota</taxon>
        <taxon>Metazoa</taxon>
        <taxon>Ecdysozoa</taxon>
        <taxon>Arthropoda</taxon>
        <taxon>Hexapoda</taxon>
        <taxon>Insecta</taxon>
        <taxon>Pterygota</taxon>
        <taxon>Neoptera</taxon>
        <taxon>Polyneoptera</taxon>
        <taxon>Dictyoptera</taxon>
        <taxon>Blattodea</taxon>
        <taxon>Blaberoidea</taxon>
        <taxon>Blaberidae</taxon>
        <taxon>Diplopterinae</taxon>
        <taxon>Diploptera</taxon>
    </lineage>
</organism>
<dbReference type="InterPro" id="IPR036539">
    <property type="entry name" value="Cyt_c_oxidase_su7a_sf"/>
</dbReference>
<dbReference type="FunFam" id="4.10.91.10:FF:000001">
    <property type="entry name" value="Cytochrome c oxidase subunit 7A1, mitochondrial"/>
    <property type="match status" value="1"/>
</dbReference>
<evidence type="ECO:0000256" key="4">
    <source>
        <dbReference type="ARBA" id="ARBA00022946"/>
    </source>
</evidence>